<proteinExistence type="predicted"/>
<comment type="caution">
    <text evidence="1">The sequence shown here is derived from an EMBL/GenBank/DDBJ whole genome shotgun (WGS) entry which is preliminary data.</text>
</comment>
<organism evidence="1 2">
    <name type="scientific">Reticulibacter mediterranei</name>
    <dbReference type="NCBI Taxonomy" id="2778369"/>
    <lineage>
        <taxon>Bacteria</taxon>
        <taxon>Bacillati</taxon>
        <taxon>Chloroflexota</taxon>
        <taxon>Ktedonobacteria</taxon>
        <taxon>Ktedonobacterales</taxon>
        <taxon>Reticulibacteraceae</taxon>
        <taxon>Reticulibacter</taxon>
    </lineage>
</organism>
<gene>
    <name evidence="1" type="ORF">KSF_089520</name>
</gene>
<keyword evidence="2" id="KW-1185">Reference proteome</keyword>
<reference evidence="1" key="1">
    <citation type="submission" date="2020-10" db="EMBL/GenBank/DDBJ databases">
        <title>Taxonomic study of unclassified bacteria belonging to the class Ktedonobacteria.</title>
        <authorList>
            <person name="Yabe S."/>
            <person name="Wang C.M."/>
            <person name="Zheng Y."/>
            <person name="Sakai Y."/>
            <person name="Cavaletti L."/>
            <person name="Monciardini P."/>
            <person name="Donadio S."/>
        </authorList>
    </citation>
    <scope>NUCLEOTIDE SEQUENCE</scope>
    <source>
        <strain evidence="1">ID150040</strain>
    </source>
</reference>
<name>A0A8J3N5B2_9CHLR</name>
<sequence length="75" mass="8590">MGAGHIAFSPRTLPVFMQSAWISTLVSDRVSLSFDWLDGVIVMYTRAIFVLRNNFFPNTSPHMENRMDSIQVLQQ</sequence>
<evidence type="ECO:0000313" key="1">
    <source>
        <dbReference type="EMBL" id="GHO98904.1"/>
    </source>
</evidence>
<dbReference type="EMBL" id="BNJK01000002">
    <property type="protein sequence ID" value="GHO98904.1"/>
    <property type="molecule type" value="Genomic_DNA"/>
</dbReference>
<accession>A0A8J3N5B2</accession>
<evidence type="ECO:0000313" key="2">
    <source>
        <dbReference type="Proteomes" id="UP000597444"/>
    </source>
</evidence>
<protein>
    <submittedName>
        <fullName evidence="1">Uncharacterized protein</fullName>
    </submittedName>
</protein>
<dbReference type="AlphaFoldDB" id="A0A8J3N5B2"/>
<dbReference type="Proteomes" id="UP000597444">
    <property type="component" value="Unassembled WGS sequence"/>
</dbReference>